<gene>
    <name evidence="1" type="ORF">PLUT1463_LOCUS11568</name>
</gene>
<protein>
    <submittedName>
        <fullName evidence="1">Uncharacterized protein</fullName>
    </submittedName>
</protein>
<name>A0A7R9UVJ4_DIALT</name>
<sequence length="105" mass="11606">MCGWLGLHSPLTGAARERVVVRARRAPLDVYESRVRKLAEVLFGLGARTLWSVALLTRTPDATPMYARRISGADEPSAICVRLATVIALHTCVRMSRTRRTTCTP</sequence>
<dbReference type="EMBL" id="HBEB01017955">
    <property type="protein sequence ID" value="CAD8277251.1"/>
    <property type="molecule type" value="Transcribed_RNA"/>
</dbReference>
<dbReference type="AlphaFoldDB" id="A0A7R9UVJ4"/>
<evidence type="ECO:0000313" key="1">
    <source>
        <dbReference type="EMBL" id="CAD8277251.1"/>
    </source>
</evidence>
<proteinExistence type="predicted"/>
<accession>A0A7R9UVJ4</accession>
<organism evidence="1">
    <name type="scientific">Diacronema lutheri</name>
    <name type="common">Unicellular marine alga</name>
    <name type="synonym">Monochrysis lutheri</name>
    <dbReference type="NCBI Taxonomy" id="2081491"/>
    <lineage>
        <taxon>Eukaryota</taxon>
        <taxon>Haptista</taxon>
        <taxon>Haptophyta</taxon>
        <taxon>Pavlovophyceae</taxon>
        <taxon>Pavlovales</taxon>
        <taxon>Pavlovaceae</taxon>
        <taxon>Diacronema</taxon>
    </lineage>
</organism>
<reference evidence="1" key="1">
    <citation type="submission" date="2021-01" db="EMBL/GenBank/DDBJ databases">
        <authorList>
            <person name="Corre E."/>
            <person name="Pelletier E."/>
            <person name="Niang G."/>
            <person name="Scheremetjew M."/>
            <person name="Finn R."/>
            <person name="Kale V."/>
            <person name="Holt S."/>
            <person name="Cochrane G."/>
            <person name="Meng A."/>
            <person name="Brown T."/>
            <person name="Cohen L."/>
        </authorList>
    </citation>
    <scope>NUCLEOTIDE SEQUENCE</scope>
    <source>
        <strain evidence="1">RCC1537</strain>
    </source>
</reference>